<proteinExistence type="predicted"/>
<feature type="domain" description="HTH deoR-type" evidence="5">
    <location>
        <begin position="10"/>
        <end position="65"/>
    </location>
</feature>
<dbReference type="InterPro" id="IPR050313">
    <property type="entry name" value="Carb_Metab_HTH_regulators"/>
</dbReference>
<dbReference type="Proteomes" id="UP000295238">
    <property type="component" value="Unassembled WGS sequence"/>
</dbReference>
<dbReference type="PROSITE" id="PS00894">
    <property type="entry name" value="HTH_DEOR_1"/>
    <property type="match status" value="1"/>
</dbReference>
<dbReference type="Pfam" id="PF08220">
    <property type="entry name" value="HTH_DeoR"/>
    <property type="match status" value="1"/>
</dbReference>
<keyword evidence="3" id="KW-0238">DNA-binding</keyword>
<evidence type="ECO:0000259" key="5">
    <source>
        <dbReference type="PROSITE" id="PS51000"/>
    </source>
</evidence>
<evidence type="ECO:0000256" key="3">
    <source>
        <dbReference type="ARBA" id="ARBA00023125"/>
    </source>
</evidence>
<dbReference type="SUPFAM" id="SSF100950">
    <property type="entry name" value="NagB/RpiA/CoA transferase-like"/>
    <property type="match status" value="1"/>
</dbReference>
<dbReference type="Pfam" id="PF00455">
    <property type="entry name" value="DeoRC"/>
    <property type="match status" value="1"/>
</dbReference>
<evidence type="ECO:0000313" key="6">
    <source>
        <dbReference type="EMBL" id="TDK34390.1"/>
    </source>
</evidence>
<dbReference type="OrthoDB" id="9797223at2"/>
<keyword evidence="4" id="KW-0804">Transcription</keyword>
<dbReference type="SMART" id="SM00420">
    <property type="entry name" value="HTH_DEOR"/>
    <property type="match status" value="1"/>
</dbReference>
<organism evidence="6 7">
    <name type="scientific">Rhizobium deserti</name>
    <dbReference type="NCBI Taxonomy" id="2547961"/>
    <lineage>
        <taxon>Bacteria</taxon>
        <taxon>Pseudomonadati</taxon>
        <taxon>Pseudomonadota</taxon>
        <taxon>Alphaproteobacteria</taxon>
        <taxon>Hyphomicrobiales</taxon>
        <taxon>Rhizobiaceae</taxon>
        <taxon>Rhizobium/Agrobacterium group</taxon>
        <taxon>Rhizobium</taxon>
    </lineage>
</organism>
<evidence type="ECO:0000256" key="4">
    <source>
        <dbReference type="ARBA" id="ARBA00023163"/>
    </source>
</evidence>
<accession>A0A4R5UG35</accession>
<dbReference type="EMBL" id="SMTL01000004">
    <property type="protein sequence ID" value="TDK34390.1"/>
    <property type="molecule type" value="Genomic_DNA"/>
</dbReference>
<dbReference type="PANTHER" id="PTHR30363:SF4">
    <property type="entry name" value="GLYCEROL-3-PHOSPHATE REGULON REPRESSOR"/>
    <property type="match status" value="1"/>
</dbReference>
<dbReference type="InterPro" id="IPR001034">
    <property type="entry name" value="DeoR_HTH"/>
</dbReference>
<keyword evidence="1" id="KW-0678">Repressor</keyword>
<sequence>MHGLAMDHFVGERQTQILLELRAKGRVSAQDLAQTFDVSEDTVRRDLREMAARGECERVYGGALLPRGQTVPLNTRMTELPDRKAVLGRTAGELLVDGSVVFFDAGSTNLAIARNLPEGLRLTAVTNTPVIAAELAGRSGVELIVIGGRIDPSVGAAIDSTAIKQLESMRPDLCILGACGLTLEEGLAADVFEDAAFKRLACAASRRCLAAVTTDKMGHRAAFHVHDLTKSLSLVLEADADEALVDRIVGKGVNARRADAFATLNEKTSR</sequence>
<name>A0A4R5UG35_9HYPH</name>
<evidence type="ECO:0000256" key="2">
    <source>
        <dbReference type="ARBA" id="ARBA00023015"/>
    </source>
</evidence>
<dbReference type="PRINTS" id="PR00037">
    <property type="entry name" value="HTHLACR"/>
</dbReference>
<dbReference type="AlphaFoldDB" id="A0A4R5UG35"/>
<dbReference type="GO" id="GO:0003677">
    <property type="term" value="F:DNA binding"/>
    <property type="evidence" value="ECO:0007669"/>
    <property type="project" value="UniProtKB-KW"/>
</dbReference>
<dbReference type="PANTHER" id="PTHR30363">
    <property type="entry name" value="HTH-TYPE TRANSCRIPTIONAL REGULATOR SRLR-RELATED"/>
    <property type="match status" value="1"/>
</dbReference>
<evidence type="ECO:0000256" key="1">
    <source>
        <dbReference type="ARBA" id="ARBA00022491"/>
    </source>
</evidence>
<gene>
    <name evidence="6" type="ORF">E2F50_16240</name>
</gene>
<keyword evidence="7" id="KW-1185">Reference proteome</keyword>
<dbReference type="SUPFAM" id="SSF46785">
    <property type="entry name" value="Winged helix' DNA-binding domain"/>
    <property type="match status" value="1"/>
</dbReference>
<dbReference type="InterPro" id="IPR036390">
    <property type="entry name" value="WH_DNA-bd_sf"/>
</dbReference>
<dbReference type="SMART" id="SM01134">
    <property type="entry name" value="DeoRC"/>
    <property type="match status" value="1"/>
</dbReference>
<evidence type="ECO:0000313" key="7">
    <source>
        <dbReference type="Proteomes" id="UP000295238"/>
    </source>
</evidence>
<dbReference type="InterPro" id="IPR037171">
    <property type="entry name" value="NagB/RpiA_transferase-like"/>
</dbReference>
<protein>
    <submittedName>
        <fullName evidence="6">DeoR/GlpR transcriptional regulator</fullName>
    </submittedName>
</protein>
<reference evidence="6 7" key="1">
    <citation type="submission" date="2019-03" db="EMBL/GenBank/DDBJ databases">
        <title>Rhizobium sp. nov., an bacterium isolated from biocrust in Mu Us Desert.</title>
        <authorList>
            <person name="Lixiong L."/>
        </authorList>
    </citation>
    <scope>NUCLEOTIDE SEQUENCE [LARGE SCALE GENOMIC DNA]</scope>
    <source>
        <strain evidence="6 7">SPY-1</strain>
    </source>
</reference>
<dbReference type="GO" id="GO:0003700">
    <property type="term" value="F:DNA-binding transcription factor activity"/>
    <property type="evidence" value="ECO:0007669"/>
    <property type="project" value="InterPro"/>
</dbReference>
<comment type="caution">
    <text evidence="6">The sequence shown here is derived from an EMBL/GenBank/DDBJ whole genome shotgun (WGS) entry which is preliminary data.</text>
</comment>
<dbReference type="Gene3D" id="1.10.10.10">
    <property type="entry name" value="Winged helix-like DNA-binding domain superfamily/Winged helix DNA-binding domain"/>
    <property type="match status" value="1"/>
</dbReference>
<dbReference type="InterPro" id="IPR014036">
    <property type="entry name" value="DeoR-like_C"/>
</dbReference>
<dbReference type="InterPro" id="IPR018356">
    <property type="entry name" value="Tscrpt_reg_HTH_DeoR_CS"/>
</dbReference>
<dbReference type="InterPro" id="IPR036388">
    <property type="entry name" value="WH-like_DNA-bd_sf"/>
</dbReference>
<keyword evidence="2" id="KW-0805">Transcription regulation</keyword>
<dbReference type="PROSITE" id="PS51000">
    <property type="entry name" value="HTH_DEOR_2"/>
    <property type="match status" value="1"/>
</dbReference>